<reference evidence="1 2" key="1">
    <citation type="journal article" date="2023" name="Front. Microbiol.">
        <title>Phylogeography and host specificity of Pasteurellaceae pathogenic to sea-farmed fish in the north-east Atlantic.</title>
        <authorList>
            <person name="Gulla S."/>
            <person name="Colquhoun D.J."/>
            <person name="Olsen A.B."/>
            <person name="Spilsberg B."/>
            <person name="Lagesen K."/>
            <person name="Aakesson C.P."/>
            <person name="Strom S."/>
            <person name="Manji F."/>
            <person name="Birkbeck T.H."/>
            <person name="Nilsen H.K."/>
        </authorList>
    </citation>
    <scope>NUCLEOTIDE SEQUENCE [LARGE SCALE GENOMIC DNA]</scope>
    <source>
        <strain evidence="1 2">NVIB3131</strain>
    </source>
</reference>
<accession>A0AAW8CKN8</accession>
<keyword evidence="2" id="KW-1185">Reference proteome</keyword>
<proteinExistence type="predicted"/>
<comment type="caution">
    <text evidence="1">The sequence shown here is derived from an EMBL/GenBank/DDBJ whole genome shotgun (WGS) entry which is preliminary data.</text>
</comment>
<dbReference type="InterPro" id="IPR010732">
    <property type="entry name" value="T6SS_TssG-like"/>
</dbReference>
<gene>
    <name evidence="1" type="primary">tssG</name>
    <name evidence="1" type="ORF">QJU57_09390</name>
</gene>
<sequence>MDIGNRTTTSHLISYVGRRKSTSFFQLVENLSSYHKFDLTKIDEINLNENIFVFRTNPSIGFPASDINSIQIVQDNRTNQYIQYQIETNFFGLNGSTSPLPSSYLDTIASEYAFGTGIKHQYFDFFNHRLIILLIKSWRKYKYYINYKDGIDDVFSKRLFAFIGVGNYARTSDKLPDLSVSKSEHVNDLEDIDWHKLLYFMGVLLSRVRSPQMIASIIMHYFNLTTVRVLEWQKQQVKITDDQKNKLGQQNMCLSDNFIIGENVTSYSKKYALVLDNLTLDNFYDFLPNGKRNLILRKLMTFLMKDLLPYDIHLGINLDTVPDFILGNEQHSLLGWTTFMNVDKQKTVASSQVTIVGQS</sequence>
<dbReference type="PANTHER" id="PTHR35564:SF3">
    <property type="entry name" value="TYPE VI SECRETION SYSTEM BASEPLATE SUBUNIT TSSG"/>
    <property type="match status" value="1"/>
</dbReference>
<evidence type="ECO:0000313" key="2">
    <source>
        <dbReference type="Proteomes" id="UP001226020"/>
    </source>
</evidence>
<dbReference type="AlphaFoldDB" id="A0AAW8CKN8"/>
<dbReference type="Proteomes" id="UP001226020">
    <property type="component" value="Unassembled WGS sequence"/>
</dbReference>
<dbReference type="RefSeq" id="WP_306352065.1">
    <property type="nucleotide sequence ID" value="NZ_JASAWV010000024.1"/>
</dbReference>
<dbReference type="EMBL" id="JASAXT010000021">
    <property type="protein sequence ID" value="MDP8149282.1"/>
    <property type="molecule type" value="Genomic_DNA"/>
</dbReference>
<dbReference type="Pfam" id="PF06996">
    <property type="entry name" value="T6SS_TssG"/>
    <property type="match status" value="1"/>
</dbReference>
<dbReference type="NCBIfam" id="TIGR03347">
    <property type="entry name" value="VI_chp_1"/>
    <property type="match status" value="1"/>
</dbReference>
<organism evidence="1 2">
    <name type="scientific">Phocoenobacter atlanticus subsp. atlanticus</name>
    <dbReference type="NCBI Taxonomy" id="3061285"/>
    <lineage>
        <taxon>Bacteria</taxon>
        <taxon>Pseudomonadati</taxon>
        <taxon>Pseudomonadota</taxon>
        <taxon>Gammaproteobacteria</taxon>
        <taxon>Pasteurellales</taxon>
        <taxon>Pasteurellaceae</taxon>
        <taxon>Phocoenobacter</taxon>
        <taxon>Phocoenobacter atlanticus</taxon>
    </lineage>
</organism>
<dbReference type="PANTHER" id="PTHR35564">
    <property type="match status" value="1"/>
</dbReference>
<name>A0AAW8CKN8_9PAST</name>
<protein>
    <submittedName>
        <fullName evidence="1">Type VI secretion system baseplate subunit TssG</fullName>
    </submittedName>
</protein>
<evidence type="ECO:0000313" key="1">
    <source>
        <dbReference type="EMBL" id="MDP8149282.1"/>
    </source>
</evidence>